<feature type="transmembrane region" description="Helical" evidence="1">
    <location>
        <begin position="29"/>
        <end position="49"/>
    </location>
</feature>
<evidence type="ECO:0000256" key="1">
    <source>
        <dbReference type="SAM" id="Phobius"/>
    </source>
</evidence>
<comment type="caution">
    <text evidence="2">The sequence shown here is derived from an EMBL/GenBank/DDBJ whole genome shotgun (WGS) entry which is preliminary data.</text>
</comment>
<evidence type="ECO:0008006" key="4">
    <source>
        <dbReference type="Google" id="ProtNLM"/>
    </source>
</evidence>
<evidence type="ECO:0000313" key="3">
    <source>
        <dbReference type="Proteomes" id="UP000050398"/>
    </source>
</evidence>
<accession>A0A0P6WAI5</accession>
<dbReference type="Proteomes" id="UP000050398">
    <property type="component" value="Unassembled WGS sequence"/>
</dbReference>
<protein>
    <recommendedName>
        <fullName evidence="4">NADH dehydrogenase subunit 4L</fullName>
    </recommendedName>
</protein>
<dbReference type="RefSeq" id="WP_060674907.1">
    <property type="nucleotide sequence ID" value="NZ_JBCNGU010000003.1"/>
</dbReference>
<name>A0A0P6WAI5_9BACI</name>
<reference evidence="2 3" key="1">
    <citation type="submission" date="2015-08" db="EMBL/GenBank/DDBJ databases">
        <title>Draft Genome Sequence of Bacillus vietnamensis UCD-SED5.</title>
        <authorList>
            <person name="Lee R.D."/>
            <person name="Jospin G."/>
            <person name="Lang J.M."/>
            <person name="Coil D.A."/>
            <person name="Eisen J.A."/>
        </authorList>
    </citation>
    <scope>NUCLEOTIDE SEQUENCE [LARGE SCALE GENOMIC DNA]</scope>
    <source>
        <strain evidence="2 3">UCD-SED5</strain>
    </source>
</reference>
<keyword evidence="1" id="KW-0472">Membrane</keyword>
<gene>
    <name evidence="2" type="ORF">AM506_20760</name>
</gene>
<feature type="transmembrane region" description="Helical" evidence="1">
    <location>
        <begin position="6"/>
        <end position="22"/>
    </location>
</feature>
<dbReference type="EMBL" id="LIXZ01000029">
    <property type="protein sequence ID" value="KPL57716.1"/>
    <property type="molecule type" value="Genomic_DNA"/>
</dbReference>
<organism evidence="2 3">
    <name type="scientific">Rossellomorea vietnamensis</name>
    <dbReference type="NCBI Taxonomy" id="218284"/>
    <lineage>
        <taxon>Bacteria</taxon>
        <taxon>Bacillati</taxon>
        <taxon>Bacillota</taxon>
        <taxon>Bacilli</taxon>
        <taxon>Bacillales</taxon>
        <taxon>Bacillaceae</taxon>
        <taxon>Rossellomorea</taxon>
    </lineage>
</organism>
<keyword evidence="1" id="KW-0812">Transmembrane</keyword>
<dbReference type="OrthoDB" id="2428753at2"/>
<keyword evidence="1" id="KW-1133">Transmembrane helix</keyword>
<proteinExistence type="predicted"/>
<dbReference type="AlphaFoldDB" id="A0A0P6WAI5"/>
<sequence>MNKYGLLSVLMVLISSVAFLILRGPNADLSLAITILGILSVLGIVFAVLSKKWLSGILGVMTNGAVLVFVFFLLLAKGIGG</sequence>
<dbReference type="PATRIC" id="fig|218284.4.peg.2689"/>
<evidence type="ECO:0000313" key="2">
    <source>
        <dbReference type="EMBL" id="KPL57716.1"/>
    </source>
</evidence>
<feature type="transmembrane region" description="Helical" evidence="1">
    <location>
        <begin position="55"/>
        <end position="76"/>
    </location>
</feature>